<accession>A0ABP8XSS4</accession>
<dbReference type="EMBL" id="BAABIC010000043">
    <property type="protein sequence ID" value="GAA4714586.1"/>
    <property type="molecule type" value="Genomic_DNA"/>
</dbReference>
<feature type="domain" description="HTH iclR-type" evidence="1">
    <location>
        <begin position="17"/>
        <end position="78"/>
    </location>
</feature>
<evidence type="ECO:0000313" key="2">
    <source>
        <dbReference type="EMBL" id="GAA4714586.1"/>
    </source>
</evidence>
<evidence type="ECO:0000259" key="1">
    <source>
        <dbReference type="PROSITE" id="PS51077"/>
    </source>
</evidence>
<dbReference type="Gene3D" id="1.10.10.10">
    <property type="entry name" value="Winged helix-like DNA-binding domain superfamily/Winged helix DNA-binding domain"/>
    <property type="match status" value="1"/>
</dbReference>
<name>A0ABP8XSS4_9PSEU</name>
<dbReference type="InterPro" id="IPR036390">
    <property type="entry name" value="WH_DNA-bd_sf"/>
</dbReference>
<dbReference type="Proteomes" id="UP001500325">
    <property type="component" value="Unassembled WGS sequence"/>
</dbReference>
<organism evidence="2 3">
    <name type="scientific">Pseudonocardia yuanmonensis</name>
    <dbReference type="NCBI Taxonomy" id="1095914"/>
    <lineage>
        <taxon>Bacteria</taxon>
        <taxon>Bacillati</taxon>
        <taxon>Actinomycetota</taxon>
        <taxon>Actinomycetes</taxon>
        <taxon>Pseudonocardiales</taxon>
        <taxon>Pseudonocardiaceae</taxon>
        <taxon>Pseudonocardia</taxon>
    </lineage>
</organism>
<dbReference type="RefSeq" id="WP_345384859.1">
    <property type="nucleotide sequence ID" value="NZ_BAABIC010000043.1"/>
</dbReference>
<dbReference type="InterPro" id="IPR005471">
    <property type="entry name" value="Tscrpt_reg_IclR_N"/>
</dbReference>
<dbReference type="Pfam" id="PF09339">
    <property type="entry name" value="HTH_IclR"/>
    <property type="match status" value="1"/>
</dbReference>
<protein>
    <recommendedName>
        <fullName evidence="1">HTH iclR-type domain-containing protein</fullName>
    </recommendedName>
</protein>
<keyword evidence="3" id="KW-1185">Reference proteome</keyword>
<sequence>MTIKAPKSDGSQPDPAIRAVERVAQVLALFDGPSRSITPRAAVEQLDLRRSTAYRYLRALEQAGLLHRDRNGQLIPGPVLRRLAPRPTSTHDLVGRHPKRGLDARVQTFST</sequence>
<evidence type="ECO:0000313" key="3">
    <source>
        <dbReference type="Proteomes" id="UP001500325"/>
    </source>
</evidence>
<reference evidence="3" key="1">
    <citation type="journal article" date="2019" name="Int. J. Syst. Evol. Microbiol.">
        <title>The Global Catalogue of Microorganisms (GCM) 10K type strain sequencing project: providing services to taxonomists for standard genome sequencing and annotation.</title>
        <authorList>
            <consortium name="The Broad Institute Genomics Platform"/>
            <consortium name="The Broad Institute Genome Sequencing Center for Infectious Disease"/>
            <person name="Wu L."/>
            <person name="Ma J."/>
        </authorList>
    </citation>
    <scope>NUCLEOTIDE SEQUENCE [LARGE SCALE GENOMIC DNA]</scope>
    <source>
        <strain evidence="3">JCM 18055</strain>
    </source>
</reference>
<dbReference type="InterPro" id="IPR036388">
    <property type="entry name" value="WH-like_DNA-bd_sf"/>
</dbReference>
<proteinExistence type="predicted"/>
<comment type="caution">
    <text evidence="2">The sequence shown here is derived from an EMBL/GenBank/DDBJ whole genome shotgun (WGS) entry which is preliminary data.</text>
</comment>
<gene>
    <name evidence="2" type="ORF">GCM10023215_67220</name>
</gene>
<dbReference type="PROSITE" id="PS51077">
    <property type="entry name" value="HTH_ICLR"/>
    <property type="match status" value="1"/>
</dbReference>
<dbReference type="SUPFAM" id="SSF46785">
    <property type="entry name" value="Winged helix' DNA-binding domain"/>
    <property type="match status" value="1"/>
</dbReference>